<evidence type="ECO:0000313" key="3">
    <source>
        <dbReference type="Proteomes" id="UP001148786"/>
    </source>
</evidence>
<accession>A0A9W8JZ00</accession>
<dbReference type="Proteomes" id="UP001148786">
    <property type="component" value="Unassembled WGS sequence"/>
</dbReference>
<evidence type="ECO:0000256" key="1">
    <source>
        <dbReference type="SAM" id="MobiDB-lite"/>
    </source>
</evidence>
<feature type="region of interest" description="Disordered" evidence="1">
    <location>
        <begin position="257"/>
        <end position="279"/>
    </location>
</feature>
<feature type="compositionally biased region" description="Polar residues" evidence="1">
    <location>
        <begin position="107"/>
        <end position="129"/>
    </location>
</feature>
<feature type="region of interest" description="Disordered" evidence="1">
    <location>
        <begin position="319"/>
        <end position="385"/>
    </location>
</feature>
<feature type="region of interest" description="Disordered" evidence="1">
    <location>
        <begin position="201"/>
        <end position="225"/>
    </location>
</feature>
<proteinExistence type="predicted"/>
<dbReference type="EMBL" id="JANKHO010001689">
    <property type="protein sequence ID" value="KAJ3499996.1"/>
    <property type="molecule type" value="Genomic_DNA"/>
</dbReference>
<feature type="compositionally biased region" description="Low complexity" evidence="1">
    <location>
        <begin position="201"/>
        <end position="210"/>
    </location>
</feature>
<sequence length="640" mass="67406">MRPFPGILTLDYETSLKNSTPLPRTAAFIKIHAHHPHTIAFVVMHFNPSTLPPLEDPSVEDAASTPTNDAASAPADNAGGLDSPAMSTTHSGPVLVLDGLFLTPSDPDSISVSGDEGLTSSGAGPSSPLNLPPPYIPRSPMRATQATPTKQYETPTRIQLGRAAYHYSAMPQPPSPAAAGPAAIPAANVPAPVPASTIPATAPGSPTASVPAPPVTPRHRPTHRTPEASATRLELIMQALDEKFGLPKWLVARNQEQHQAGGNGGQTAPSSTPLPDPPICLFVHTSRSSSEPDIFKHYVLVTTQTDKVFILSCLRTLEPSASNNNSSTSNDSSLASQQPSADVRGGQNRRTHEEFEDTAGSAHGPPPICHRMTYGPPPPRDPRALSLVLYPDGIVAFGPPPPIPYHTKPPPPSQEVSLARTQIRRRPQAQQRQLQPPQSQPPQPQQVCAKVLTESDPEYEHWPSFPQAPSANAPVSSNDHSMSSSDQAIPPSLDARSTTSTSASTPASALTAASPSTAASASTTMAALTSAMATSASYDFFDTPGLLLSTLYPSYANMDGSDFTQPTASTSSLRQNSIASTSSAPLSGVHNHQQSALSYEHTTTLNLSDPATFDMLVQALVEATKELDTQKNDKGKGVAR</sequence>
<gene>
    <name evidence="2" type="ORF">NLJ89_g9988</name>
</gene>
<feature type="compositionally biased region" description="Low complexity" evidence="1">
    <location>
        <begin position="497"/>
        <end position="518"/>
    </location>
</feature>
<feature type="region of interest" description="Disordered" evidence="1">
    <location>
        <begin position="107"/>
        <end position="152"/>
    </location>
</feature>
<feature type="compositionally biased region" description="Low complexity" evidence="1">
    <location>
        <begin position="320"/>
        <end position="336"/>
    </location>
</feature>
<evidence type="ECO:0000313" key="2">
    <source>
        <dbReference type="EMBL" id="KAJ3499996.1"/>
    </source>
</evidence>
<feature type="region of interest" description="Disordered" evidence="1">
    <location>
        <begin position="566"/>
        <end position="595"/>
    </location>
</feature>
<feature type="compositionally biased region" description="Polar residues" evidence="1">
    <location>
        <begin position="142"/>
        <end position="152"/>
    </location>
</feature>
<protein>
    <submittedName>
        <fullName evidence="2">Uncharacterized protein</fullName>
    </submittedName>
</protein>
<feature type="compositionally biased region" description="Pro residues" evidence="1">
    <location>
        <begin position="400"/>
        <end position="413"/>
    </location>
</feature>
<feature type="compositionally biased region" description="Low complexity" evidence="1">
    <location>
        <begin position="476"/>
        <end position="485"/>
    </location>
</feature>
<comment type="caution">
    <text evidence="2">The sequence shown here is derived from an EMBL/GenBank/DDBJ whole genome shotgun (WGS) entry which is preliminary data.</text>
</comment>
<keyword evidence="3" id="KW-1185">Reference proteome</keyword>
<name>A0A9W8JZ00_9AGAR</name>
<feature type="region of interest" description="Disordered" evidence="1">
    <location>
        <begin position="400"/>
        <end position="518"/>
    </location>
</feature>
<dbReference type="AlphaFoldDB" id="A0A9W8JZ00"/>
<organism evidence="2 3">
    <name type="scientific">Agrocybe chaxingu</name>
    <dbReference type="NCBI Taxonomy" id="84603"/>
    <lineage>
        <taxon>Eukaryota</taxon>
        <taxon>Fungi</taxon>
        <taxon>Dikarya</taxon>
        <taxon>Basidiomycota</taxon>
        <taxon>Agaricomycotina</taxon>
        <taxon>Agaricomycetes</taxon>
        <taxon>Agaricomycetidae</taxon>
        <taxon>Agaricales</taxon>
        <taxon>Agaricineae</taxon>
        <taxon>Strophariaceae</taxon>
        <taxon>Agrocybe</taxon>
    </lineage>
</organism>
<feature type="region of interest" description="Disordered" evidence="1">
    <location>
        <begin position="53"/>
        <end position="89"/>
    </location>
</feature>
<feature type="compositionally biased region" description="Low complexity" evidence="1">
    <location>
        <begin position="428"/>
        <end position="437"/>
    </location>
</feature>
<reference evidence="2" key="1">
    <citation type="submission" date="2022-07" db="EMBL/GenBank/DDBJ databases">
        <title>Genome Sequence of Agrocybe chaxingu.</title>
        <authorList>
            <person name="Buettner E."/>
        </authorList>
    </citation>
    <scope>NUCLEOTIDE SEQUENCE</scope>
    <source>
        <strain evidence="2">MP-N11</strain>
    </source>
</reference>